<dbReference type="Pfam" id="PF00639">
    <property type="entry name" value="Rotamase"/>
    <property type="match status" value="1"/>
</dbReference>
<dbReference type="Gene3D" id="1.10.8.1040">
    <property type="match status" value="1"/>
</dbReference>
<dbReference type="GO" id="GO:0003755">
    <property type="term" value="F:peptidyl-prolyl cis-trans isomerase activity"/>
    <property type="evidence" value="ECO:0007669"/>
    <property type="project" value="UniProtKB-KW"/>
</dbReference>
<dbReference type="Gene3D" id="3.10.50.40">
    <property type="match status" value="1"/>
</dbReference>
<feature type="domain" description="PpiC" evidence="3">
    <location>
        <begin position="121"/>
        <end position="210"/>
    </location>
</feature>
<dbReference type="InterPro" id="IPR050245">
    <property type="entry name" value="PrsA_foldase"/>
</dbReference>
<dbReference type="InterPro" id="IPR027304">
    <property type="entry name" value="Trigger_fact/SurA_dom_sf"/>
</dbReference>
<comment type="caution">
    <text evidence="4">The sequence shown here is derived from an EMBL/GenBank/DDBJ whole genome shotgun (WGS) entry which is preliminary data.</text>
</comment>
<dbReference type="PANTHER" id="PTHR47245:SF2">
    <property type="entry name" value="PEPTIDYL-PROLYL CIS-TRANS ISOMERASE HP_0175-RELATED"/>
    <property type="match status" value="1"/>
</dbReference>
<evidence type="ECO:0000256" key="2">
    <source>
        <dbReference type="SAM" id="MobiDB-lite"/>
    </source>
</evidence>
<name>A0A7C4GG27_UNCW3</name>
<dbReference type="AlphaFoldDB" id="A0A7C4GG27"/>
<keyword evidence="1" id="KW-0697">Rotamase</keyword>
<feature type="compositionally biased region" description="Basic and acidic residues" evidence="2">
    <location>
        <begin position="422"/>
        <end position="437"/>
    </location>
</feature>
<evidence type="ECO:0000313" key="4">
    <source>
        <dbReference type="EMBL" id="HGK27898.1"/>
    </source>
</evidence>
<dbReference type="InterPro" id="IPR000297">
    <property type="entry name" value="PPIase_PpiC"/>
</dbReference>
<dbReference type="PANTHER" id="PTHR47245">
    <property type="entry name" value="PEPTIDYLPROLYL ISOMERASE"/>
    <property type="match status" value="1"/>
</dbReference>
<dbReference type="InterPro" id="IPR046357">
    <property type="entry name" value="PPIase_dom_sf"/>
</dbReference>
<dbReference type="SUPFAM" id="SSF54534">
    <property type="entry name" value="FKBP-like"/>
    <property type="match status" value="1"/>
</dbReference>
<sequence length="437" mass="49285">MRAMLLTLILGLSLSGCGGRSGPVVAVVNGVRLTAAELGALLPQGVDSVRLDEVRRKVVDDWIARELFVQEAERTGLDSLVSYQVEREQQGLVIHELMRRIAMEVTPVTDRDVETAYRLMLNVVRCRMIAANDSASALEVERALARGEQFESLAARYSVHPSANAGGQVREITEYEIDEPLRSRVARLGPGERTPVTPFDGGYVIVQLDERVPVESVPEFGTVRQRIKAELELVRRRAAAQDYAERLRQRLVFNPEGLAILRRPVDSISDAEKEVWVAIKDSTQYVKVGRLLHIARRFPPRLDTVLANYAIRRAIEEDMMYEEGLRRGLERLPSVRAELAKTRRRLLYEALYRREVAGRVTVGESDVEHYYAAHSERYPGGLTPDVAGLISGQLREERQRARLAEFTAELRARSRVSVSEKALGRVKPEKKQEEKGR</sequence>
<keyword evidence="1 4" id="KW-0413">Isomerase</keyword>
<dbReference type="PROSITE" id="PS51257">
    <property type="entry name" value="PROKAR_LIPOPROTEIN"/>
    <property type="match status" value="1"/>
</dbReference>
<accession>A0A7C4GG27</accession>
<reference evidence="4" key="1">
    <citation type="journal article" date="2020" name="mSystems">
        <title>Genome- and Community-Level Interaction Insights into Carbon Utilization and Element Cycling Functions of Hydrothermarchaeota in Hydrothermal Sediment.</title>
        <authorList>
            <person name="Zhou Z."/>
            <person name="Liu Y."/>
            <person name="Xu W."/>
            <person name="Pan J."/>
            <person name="Luo Z.H."/>
            <person name="Li M."/>
        </authorList>
    </citation>
    <scope>NUCLEOTIDE SEQUENCE [LARGE SCALE GENOMIC DNA]</scope>
    <source>
        <strain evidence="4">SpSt-488</strain>
    </source>
</reference>
<dbReference type="EMBL" id="DSUT01000054">
    <property type="protein sequence ID" value="HGK27898.1"/>
    <property type="molecule type" value="Genomic_DNA"/>
</dbReference>
<evidence type="ECO:0000256" key="1">
    <source>
        <dbReference type="PROSITE-ProRule" id="PRU00278"/>
    </source>
</evidence>
<gene>
    <name evidence="4" type="ORF">ENS41_02975</name>
</gene>
<evidence type="ECO:0000259" key="3">
    <source>
        <dbReference type="PROSITE" id="PS50198"/>
    </source>
</evidence>
<organism evidence="4">
    <name type="scientific">candidate division WOR-3 bacterium</name>
    <dbReference type="NCBI Taxonomy" id="2052148"/>
    <lineage>
        <taxon>Bacteria</taxon>
        <taxon>Bacteria division WOR-3</taxon>
    </lineage>
</organism>
<dbReference type="SUPFAM" id="SSF109998">
    <property type="entry name" value="Triger factor/SurA peptide-binding domain-like"/>
    <property type="match status" value="1"/>
</dbReference>
<feature type="region of interest" description="Disordered" evidence="2">
    <location>
        <begin position="417"/>
        <end position="437"/>
    </location>
</feature>
<dbReference type="PROSITE" id="PS50198">
    <property type="entry name" value="PPIC_PPIASE_2"/>
    <property type="match status" value="1"/>
</dbReference>
<proteinExistence type="predicted"/>
<protein>
    <submittedName>
        <fullName evidence="4">Peptidylprolyl isomerase</fullName>
    </submittedName>
</protein>